<evidence type="ECO:0000313" key="1">
    <source>
        <dbReference type="EMBL" id="TBN05619.1"/>
    </source>
</evidence>
<dbReference type="AlphaFoldDB" id="A0A4Q9FH72"/>
<reference evidence="1 2" key="1">
    <citation type="submission" date="2019-02" db="EMBL/GenBank/DDBJ databases">
        <title>Hyunsoonleella sp., isolated from marine sediment.</title>
        <authorList>
            <person name="Liu B.-T."/>
        </authorList>
    </citation>
    <scope>NUCLEOTIDE SEQUENCE [LARGE SCALE GENOMIC DNA]</scope>
    <source>
        <strain evidence="1 2">T58</strain>
    </source>
</reference>
<proteinExistence type="predicted"/>
<comment type="caution">
    <text evidence="1">The sequence shown here is derived from an EMBL/GenBank/DDBJ whole genome shotgun (WGS) entry which is preliminary data.</text>
</comment>
<evidence type="ECO:0000313" key="2">
    <source>
        <dbReference type="Proteomes" id="UP000291142"/>
    </source>
</evidence>
<dbReference type="GO" id="GO:0032259">
    <property type="term" value="P:methylation"/>
    <property type="evidence" value="ECO:0007669"/>
    <property type="project" value="UniProtKB-KW"/>
</dbReference>
<sequence>MTPKKAIPSSFRDPSGYVFLDNGVIKRVIKPIYFEQYKSLRDSGFYKRLFNNNILIPHEELSSTSSDIIIQPEQIPFITYPYEWCFNQYKEAALLTLKLQKFSLDQGYSLKDASAFNITFHQGSSIFIDTLSFDFYKENYPWRAYKQFISHFLAPLLLAHYHGSQSLKLMREFIDGIPLRMLSSMLPFKSKLNPIIYTNVHLLAKFEGKHSENYKGEAKVKSLSKGGQLKIIESLYGFVKKLKLKEYTEWGNYYDKTNYSDTSFGLKAEVINTWVSKLNPQNIIDIGGNDGTFVRAIASKVKQALVCDIDNNAVDFNHLKVKKHKENYMLPFVLDVLNPSASIGFNNKERASFLQRIKDFNLDVTLALALIHHMTLSGNVTFHMSARFFASFSKILILEFPKKNDSWVERLLNSKAEFKNHFDFYSLENFEKAYSEFFETVEKKEIEGSERVMFLLKRIKDV</sequence>
<dbReference type="EMBL" id="SIRT01000002">
    <property type="protein sequence ID" value="TBN05619.1"/>
    <property type="molecule type" value="Genomic_DNA"/>
</dbReference>
<dbReference type="InterPro" id="IPR029063">
    <property type="entry name" value="SAM-dependent_MTases_sf"/>
</dbReference>
<protein>
    <submittedName>
        <fullName evidence="1">Class I SAM-dependent methyltransferase</fullName>
    </submittedName>
</protein>
<keyword evidence="1" id="KW-0808">Transferase</keyword>
<organism evidence="1 2">
    <name type="scientific">Hyunsoonleella flava</name>
    <dbReference type="NCBI Taxonomy" id="2527939"/>
    <lineage>
        <taxon>Bacteria</taxon>
        <taxon>Pseudomonadati</taxon>
        <taxon>Bacteroidota</taxon>
        <taxon>Flavobacteriia</taxon>
        <taxon>Flavobacteriales</taxon>
        <taxon>Flavobacteriaceae</taxon>
    </lineage>
</organism>
<dbReference type="OrthoDB" id="9765084at2"/>
<accession>A0A4Q9FH72</accession>
<dbReference type="RefSeq" id="WP_130963236.1">
    <property type="nucleotide sequence ID" value="NZ_SIRT01000002.1"/>
</dbReference>
<gene>
    <name evidence="1" type="ORF">EYD45_04920</name>
</gene>
<dbReference type="Gene3D" id="3.40.50.150">
    <property type="entry name" value="Vaccinia Virus protein VP39"/>
    <property type="match status" value="1"/>
</dbReference>
<name>A0A4Q9FH72_9FLAO</name>
<keyword evidence="2" id="KW-1185">Reference proteome</keyword>
<dbReference type="GO" id="GO:0008168">
    <property type="term" value="F:methyltransferase activity"/>
    <property type="evidence" value="ECO:0007669"/>
    <property type="project" value="UniProtKB-KW"/>
</dbReference>
<keyword evidence="1" id="KW-0489">Methyltransferase</keyword>
<dbReference type="Proteomes" id="UP000291142">
    <property type="component" value="Unassembled WGS sequence"/>
</dbReference>
<dbReference type="SUPFAM" id="SSF53335">
    <property type="entry name" value="S-adenosyl-L-methionine-dependent methyltransferases"/>
    <property type="match status" value="1"/>
</dbReference>